<sequence>MRERIVMLDCARGMAILGILLMNITAFGLPKAAYLNPAFAGEPSRLDAWAWALTDMVAQVKFLTLFALLFGAGLHMLLPRGNRWITSRLLWLMAFGFVHAVFFWDGDILLDYGLVGLLCLGVIRGMPNPRALFMTGGAFYVFGLFILLLLQWLVADAPPGRFWQPGIADRIYEYYWQTTGGAEAWGERLGLLHDSLTSLGLQYGWLLAGLMMMGAGLMRCGWLSGAMPQAHYRKAAALLISAGVLINLPGVVLQWHVHWAFRWSAFLLQVPRELSAPFQALGYVALCYGWWPLLYRLRIGRWLSNVGRMALTNYLLQTLLCTLLFNQFGLFMSYGRAALLLFVPAVWMINIIFSAFWLRLFSQGPMEWLWRKLTRLTGGGLKVQLM</sequence>
<dbReference type="Pfam" id="PF04235">
    <property type="entry name" value="DUF418"/>
    <property type="match status" value="1"/>
</dbReference>
<dbReference type="InterPro" id="IPR052529">
    <property type="entry name" value="Bact_Transport_Assoc"/>
</dbReference>
<evidence type="ECO:0000256" key="1">
    <source>
        <dbReference type="SAM" id="Phobius"/>
    </source>
</evidence>
<feature type="transmembrane region" description="Helical" evidence="1">
    <location>
        <begin position="235"/>
        <end position="256"/>
    </location>
</feature>
<dbReference type="PANTHER" id="PTHR30590:SF2">
    <property type="entry name" value="INNER MEMBRANE PROTEIN"/>
    <property type="match status" value="1"/>
</dbReference>
<keyword evidence="1" id="KW-0812">Transmembrane</keyword>
<dbReference type="EMBL" id="CP157947">
    <property type="protein sequence ID" value="XBS68558.1"/>
    <property type="molecule type" value="Genomic_DNA"/>
</dbReference>
<proteinExistence type="predicted"/>
<reference evidence="3" key="1">
    <citation type="submission" date="2024-06" db="EMBL/GenBank/DDBJ databases">
        <authorList>
            <person name="Coelho C."/>
            <person name="Bento M."/>
            <person name="Garcia E."/>
            <person name="Camelo A."/>
            <person name="Brandao I."/>
            <person name="Espirito Santo C."/>
            <person name="Trovao J."/>
            <person name="Verissimo A."/>
            <person name="Costa J."/>
            <person name="Tiago I."/>
        </authorList>
    </citation>
    <scope>NUCLEOTIDE SEQUENCE</scope>
    <source>
        <strain evidence="3">KWT182</strain>
    </source>
</reference>
<evidence type="ECO:0000313" key="3">
    <source>
        <dbReference type="EMBL" id="XBS68558.1"/>
    </source>
</evidence>
<dbReference type="PANTHER" id="PTHR30590">
    <property type="entry name" value="INNER MEMBRANE PROTEIN"/>
    <property type="match status" value="1"/>
</dbReference>
<organism evidence="3">
    <name type="scientific">Acerihabitans sp. KWT182</name>
    <dbReference type="NCBI Taxonomy" id="3157919"/>
    <lineage>
        <taxon>Bacteria</taxon>
        <taxon>Pseudomonadati</taxon>
        <taxon>Pseudomonadota</taxon>
        <taxon>Gammaproteobacteria</taxon>
        <taxon>Enterobacterales</taxon>
        <taxon>Pectobacteriaceae</taxon>
        <taxon>Acerihabitans</taxon>
    </lineage>
</organism>
<feature type="transmembrane region" description="Helical" evidence="1">
    <location>
        <begin position="203"/>
        <end position="223"/>
    </location>
</feature>
<accession>A0AAU7Q635</accession>
<name>A0AAU7Q635_9GAMM</name>
<gene>
    <name evidence="3" type="primary">yeiB</name>
    <name evidence="3" type="ORF">ABK905_18015</name>
</gene>
<keyword evidence="1" id="KW-1133">Transmembrane helix</keyword>
<feature type="transmembrane region" description="Helical" evidence="1">
    <location>
        <begin position="84"/>
        <end position="102"/>
    </location>
</feature>
<evidence type="ECO:0000259" key="2">
    <source>
        <dbReference type="Pfam" id="PF04235"/>
    </source>
</evidence>
<dbReference type="AlphaFoldDB" id="A0AAU7Q635"/>
<protein>
    <submittedName>
        <fullName evidence="3">DUF418 domain-containing protein YeiB</fullName>
    </submittedName>
</protein>
<feature type="transmembrane region" description="Helical" evidence="1">
    <location>
        <begin position="314"/>
        <end position="332"/>
    </location>
</feature>
<keyword evidence="1" id="KW-0472">Membrane</keyword>
<feature type="transmembrane region" description="Helical" evidence="1">
    <location>
        <begin position="49"/>
        <end position="72"/>
    </location>
</feature>
<feature type="transmembrane region" description="Helical" evidence="1">
    <location>
        <begin position="12"/>
        <end position="29"/>
    </location>
</feature>
<feature type="transmembrane region" description="Helical" evidence="1">
    <location>
        <begin position="276"/>
        <end position="294"/>
    </location>
</feature>
<feature type="transmembrane region" description="Helical" evidence="1">
    <location>
        <begin position="338"/>
        <end position="361"/>
    </location>
</feature>
<dbReference type="NCBIfam" id="NF008093">
    <property type="entry name" value="PRK10835.1"/>
    <property type="match status" value="1"/>
</dbReference>
<feature type="transmembrane region" description="Helical" evidence="1">
    <location>
        <begin position="108"/>
        <end position="125"/>
    </location>
</feature>
<dbReference type="InterPro" id="IPR007349">
    <property type="entry name" value="DUF418"/>
</dbReference>
<feature type="domain" description="DUF418" evidence="2">
    <location>
        <begin position="217"/>
        <end position="376"/>
    </location>
</feature>
<feature type="transmembrane region" description="Helical" evidence="1">
    <location>
        <begin position="132"/>
        <end position="154"/>
    </location>
</feature>